<evidence type="ECO:0000313" key="5">
    <source>
        <dbReference type="EMBL" id="MBL0704966.1"/>
    </source>
</evidence>
<accession>A0ABS1K3T5</accession>
<reference evidence="5 6" key="1">
    <citation type="submission" date="2021-01" db="EMBL/GenBank/DDBJ databases">
        <title>Genome public.</title>
        <authorList>
            <person name="Liu C."/>
            <person name="Sun Q."/>
        </authorList>
    </citation>
    <scope>NUCLEOTIDE SEQUENCE [LARGE SCALE GENOMIC DNA]</scope>
    <source>
        <strain evidence="5 6">JC656</strain>
    </source>
</reference>
<dbReference type="Gene3D" id="1.10.10.2840">
    <property type="entry name" value="PucR C-terminal helix-turn-helix domain"/>
    <property type="match status" value="1"/>
</dbReference>
<dbReference type="PANTHER" id="PTHR33744:SF1">
    <property type="entry name" value="DNA-BINDING TRANSCRIPTIONAL ACTIVATOR ADER"/>
    <property type="match status" value="1"/>
</dbReference>
<sequence length="509" mass="53200">MSLPLREVLDSGVLAVGAPVVVGGAARVADARVRWVHSSEVLEIAPLLSGGELLLTGGAALLALKPAAQAEYVWSLASRRVAALAVETAGSGRHLPTELVGAADEAGLPLIELRQVVPFVEVAEAVNRRIVSAQVDALQTADSLSQALTERIATSGALLSPLVSLIAETLGVHARVVDTRGVLLASAGPEPADGERGPDAELSVGGIGAARLELVGGPTADAELLETVLARVRSIVALALAQQHRPSLARLAEDELLRLIGAGGGGDRLIELCQAAGIPANQPIVMAAVRRPADGAGDIEQRARTALPGALLIVDGSWVDILMPLPAPSGHAERERTLDVLRAAVGKAGLTGALGPTAPTIRQAAYSLAEAKVTWRLGRSSKWTDAVHDAADFLVERTAERSLSRGAVDSIVEEVLGELIQLDRRHGGELVRTLDVWITTGCNATDAAQVLFLERQSLHKRLRRIFAAIGGDPRGRGKLGTLAFAVKLVRGNAQLRDDPRPEPARDQVP</sequence>
<dbReference type="Pfam" id="PF13556">
    <property type="entry name" value="HTH_30"/>
    <property type="match status" value="1"/>
</dbReference>
<proteinExistence type="inferred from homology"/>
<evidence type="ECO:0000259" key="2">
    <source>
        <dbReference type="Pfam" id="PF07905"/>
    </source>
</evidence>
<name>A0ABS1K3T5_9MICC</name>
<protein>
    <submittedName>
        <fullName evidence="5">PucR family transcriptional regulator ligand-binding domain-containing protein</fullName>
    </submittedName>
</protein>
<dbReference type="PANTHER" id="PTHR33744">
    <property type="entry name" value="CARBOHYDRATE DIACID REGULATOR"/>
    <property type="match status" value="1"/>
</dbReference>
<dbReference type="InterPro" id="IPR012914">
    <property type="entry name" value="PucR_dom"/>
</dbReference>
<comment type="similarity">
    <text evidence="1">Belongs to the CdaR family.</text>
</comment>
<evidence type="ECO:0000259" key="3">
    <source>
        <dbReference type="Pfam" id="PF13556"/>
    </source>
</evidence>
<dbReference type="Pfam" id="PF07905">
    <property type="entry name" value="PucR"/>
    <property type="match status" value="1"/>
</dbReference>
<dbReference type="Proteomes" id="UP000639051">
    <property type="component" value="Unassembled WGS sequence"/>
</dbReference>
<dbReference type="Pfam" id="PF17853">
    <property type="entry name" value="GGDEF_2"/>
    <property type="match status" value="1"/>
</dbReference>
<dbReference type="InterPro" id="IPR042070">
    <property type="entry name" value="PucR_C-HTH_sf"/>
</dbReference>
<feature type="domain" description="PucR C-terminal helix-turn-helix" evidence="3">
    <location>
        <begin position="430"/>
        <end position="487"/>
    </location>
</feature>
<gene>
    <name evidence="5" type="ORF">JJE72_05525</name>
</gene>
<evidence type="ECO:0000256" key="1">
    <source>
        <dbReference type="ARBA" id="ARBA00006754"/>
    </source>
</evidence>
<keyword evidence="6" id="KW-1185">Reference proteome</keyword>
<feature type="domain" description="CdaR GGDEF-like" evidence="4">
    <location>
        <begin position="265"/>
        <end position="376"/>
    </location>
</feature>
<organism evidence="5 6">
    <name type="scientific">Sinomonas cellulolyticus</name>
    <dbReference type="NCBI Taxonomy" id="2801916"/>
    <lineage>
        <taxon>Bacteria</taxon>
        <taxon>Bacillati</taxon>
        <taxon>Actinomycetota</taxon>
        <taxon>Actinomycetes</taxon>
        <taxon>Micrococcales</taxon>
        <taxon>Micrococcaceae</taxon>
        <taxon>Sinomonas</taxon>
    </lineage>
</organism>
<dbReference type="InterPro" id="IPR041522">
    <property type="entry name" value="CdaR_GGDEF"/>
</dbReference>
<dbReference type="InterPro" id="IPR051448">
    <property type="entry name" value="CdaR-like_regulators"/>
</dbReference>
<feature type="domain" description="Purine catabolism PurC-like" evidence="2">
    <location>
        <begin position="8"/>
        <end position="130"/>
    </location>
</feature>
<evidence type="ECO:0000313" key="6">
    <source>
        <dbReference type="Proteomes" id="UP000639051"/>
    </source>
</evidence>
<evidence type="ECO:0000259" key="4">
    <source>
        <dbReference type="Pfam" id="PF17853"/>
    </source>
</evidence>
<comment type="caution">
    <text evidence="5">The sequence shown here is derived from an EMBL/GenBank/DDBJ whole genome shotgun (WGS) entry which is preliminary data.</text>
</comment>
<dbReference type="EMBL" id="JAERRC010000015">
    <property type="protein sequence ID" value="MBL0704966.1"/>
    <property type="molecule type" value="Genomic_DNA"/>
</dbReference>
<dbReference type="RefSeq" id="WP_189694223.1">
    <property type="nucleotide sequence ID" value="NZ_BNCM01000009.1"/>
</dbReference>
<dbReference type="InterPro" id="IPR025736">
    <property type="entry name" value="PucR_C-HTH_dom"/>
</dbReference>